<dbReference type="EC" id="1.2.1.88" evidence="2"/>
<name>A0ABW0QIF9_9GAMM</name>
<dbReference type="InterPro" id="IPR015590">
    <property type="entry name" value="Aldehyde_DH_dom"/>
</dbReference>
<evidence type="ECO:0000256" key="7">
    <source>
        <dbReference type="RuleBase" id="RU003345"/>
    </source>
</evidence>
<evidence type="ECO:0000313" key="10">
    <source>
        <dbReference type="Proteomes" id="UP001596114"/>
    </source>
</evidence>
<dbReference type="RefSeq" id="WP_377316033.1">
    <property type="nucleotide sequence ID" value="NZ_JBHSNF010000001.1"/>
</dbReference>
<dbReference type="InterPro" id="IPR016163">
    <property type="entry name" value="Ald_DH_C"/>
</dbReference>
<evidence type="ECO:0000313" key="9">
    <source>
        <dbReference type="EMBL" id="MFC5524125.1"/>
    </source>
</evidence>
<organism evidence="9 10">
    <name type="scientific">Rhodanobacter ginsengisoli</name>
    <dbReference type="NCBI Taxonomy" id="418646"/>
    <lineage>
        <taxon>Bacteria</taxon>
        <taxon>Pseudomonadati</taxon>
        <taxon>Pseudomonadota</taxon>
        <taxon>Gammaproteobacteria</taxon>
        <taxon>Lysobacterales</taxon>
        <taxon>Rhodanobacteraceae</taxon>
        <taxon>Rhodanobacter</taxon>
    </lineage>
</organism>
<comment type="catalytic activity">
    <reaction evidence="5">
        <text>L-glutamate 5-semialdehyde + NAD(+) + H2O = L-glutamate + NADH + 2 H(+)</text>
        <dbReference type="Rhea" id="RHEA:30235"/>
        <dbReference type="ChEBI" id="CHEBI:15377"/>
        <dbReference type="ChEBI" id="CHEBI:15378"/>
        <dbReference type="ChEBI" id="CHEBI:29985"/>
        <dbReference type="ChEBI" id="CHEBI:57540"/>
        <dbReference type="ChEBI" id="CHEBI:57945"/>
        <dbReference type="ChEBI" id="CHEBI:58066"/>
        <dbReference type="EC" id="1.2.1.88"/>
    </reaction>
</comment>
<dbReference type="InterPro" id="IPR050485">
    <property type="entry name" value="Proline_metab_enzyme"/>
</dbReference>
<comment type="pathway">
    <text evidence="1">Amino-acid degradation; L-proline degradation into L-glutamate; L-glutamate from L-proline: step 2/2.</text>
</comment>
<comment type="similarity">
    <text evidence="7">Belongs to the aldehyde dehydrogenase family.</text>
</comment>
<keyword evidence="4" id="KW-0520">NAD</keyword>
<evidence type="ECO:0000256" key="1">
    <source>
        <dbReference type="ARBA" id="ARBA00004786"/>
    </source>
</evidence>
<feature type="active site" evidence="6">
    <location>
        <position position="286"/>
    </location>
</feature>
<proteinExistence type="inferred from homology"/>
<evidence type="ECO:0000259" key="8">
    <source>
        <dbReference type="Pfam" id="PF00171"/>
    </source>
</evidence>
<keyword evidence="10" id="KW-1185">Reference proteome</keyword>
<keyword evidence="3 7" id="KW-0560">Oxidoreductase</keyword>
<gene>
    <name evidence="9" type="ORF">ACFPPA_00060</name>
</gene>
<evidence type="ECO:0000256" key="2">
    <source>
        <dbReference type="ARBA" id="ARBA00012884"/>
    </source>
</evidence>
<feature type="domain" description="Aldehyde dehydrogenase" evidence="8">
    <location>
        <begin position="50"/>
        <end position="514"/>
    </location>
</feature>
<dbReference type="InterPro" id="IPR029510">
    <property type="entry name" value="Ald_DH_CS_GLU"/>
</dbReference>
<dbReference type="Gene3D" id="3.40.605.10">
    <property type="entry name" value="Aldehyde Dehydrogenase, Chain A, domain 1"/>
    <property type="match status" value="1"/>
</dbReference>
<dbReference type="SUPFAM" id="SSF53720">
    <property type="entry name" value="ALDH-like"/>
    <property type="match status" value="1"/>
</dbReference>
<dbReference type="InterPro" id="IPR016160">
    <property type="entry name" value="Ald_DH_CS_CYS"/>
</dbReference>
<evidence type="ECO:0000256" key="4">
    <source>
        <dbReference type="ARBA" id="ARBA00023027"/>
    </source>
</evidence>
<reference evidence="10" key="1">
    <citation type="journal article" date="2019" name="Int. J. Syst. Evol. Microbiol.">
        <title>The Global Catalogue of Microorganisms (GCM) 10K type strain sequencing project: providing services to taxonomists for standard genome sequencing and annotation.</title>
        <authorList>
            <consortium name="The Broad Institute Genomics Platform"/>
            <consortium name="The Broad Institute Genome Sequencing Center for Infectious Disease"/>
            <person name="Wu L."/>
            <person name="Ma J."/>
        </authorList>
    </citation>
    <scope>NUCLEOTIDE SEQUENCE [LARGE SCALE GENOMIC DNA]</scope>
    <source>
        <strain evidence="10">CGMCC 1.16619</strain>
    </source>
</reference>
<evidence type="ECO:0000256" key="3">
    <source>
        <dbReference type="ARBA" id="ARBA00023002"/>
    </source>
</evidence>
<dbReference type="PANTHER" id="PTHR42862:SF1">
    <property type="entry name" value="DELTA-1-PYRROLINE-5-CARBOXYLATE DEHYDROGENASE 2, ISOFORM A-RELATED"/>
    <property type="match status" value="1"/>
</dbReference>
<dbReference type="InterPro" id="IPR016161">
    <property type="entry name" value="Ald_DH/histidinol_DH"/>
</dbReference>
<dbReference type="PROSITE" id="PS00070">
    <property type="entry name" value="ALDEHYDE_DEHYDR_CYS"/>
    <property type="match status" value="1"/>
</dbReference>
<sequence>MSFRLTYATMYNPPETMHERFELAMTQVESTLGARHPLFIDGADRDARQHAHRRSPIDTGLHLGDFALADPADVEAAMAAARAAFPAWRATPLAERARLVRRVGEIMEQRVYQIAAALTLEVGKNRMEALGEAQETVDFFRHYADDFESHAGYRHALPDDPIKGIASHNASVMLPYGVWVVIAPFNFPLALAGGPTAAALVTGNTVVVKGASDTPWAGRLLADCVRDAGLPAGVFNYLSGSGREIGEALVQHPLTAGITFTGSVPVGRHLMRQMASGAYPRPCIAEMGGKNPCIVTEHANLDHAAAGIVRSAYGMGGQKCSALSRLYVHESVADALIERLQAQLAAIRIGDPRRREYWLGPVVNAAAYDNYLRYVDALRGGGATLLGSEGRAGDPAFGHGHYVEPVLAEVPLAHPLWQQEMFLPILMLHRYGDRAEAMRLANDTPMGLTAGFYGGADEVSWFHEHIEAGVTYANRPQGATTGAWPGYQPFGGWKGSGSTGKAIASFYYLAQYLREQSRTVVE</sequence>
<dbReference type="Pfam" id="PF00171">
    <property type="entry name" value="Aldedh"/>
    <property type="match status" value="1"/>
</dbReference>
<protein>
    <recommendedName>
        <fullName evidence="2">L-glutamate gamma-semialdehyde dehydrogenase</fullName>
        <ecNumber evidence="2">1.2.1.88</ecNumber>
    </recommendedName>
</protein>
<dbReference type="EMBL" id="JBHSNF010000001">
    <property type="protein sequence ID" value="MFC5524125.1"/>
    <property type="molecule type" value="Genomic_DNA"/>
</dbReference>
<dbReference type="InterPro" id="IPR016162">
    <property type="entry name" value="Ald_DH_N"/>
</dbReference>
<dbReference type="Proteomes" id="UP001596114">
    <property type="component" value="Unassembled WGS sequence"/>
</dbReference>
<accession>A0ABW0QIF9</accession>
<dbReference type="PROSITE" id="PS00687">
    <property type="entry name" value="ALDEHYDE_DEHYDR_GLU"/>
    <property type="match status" value="1"/>
</dbReference>
<dbReference type="PANTHER" id="PTHR42862">
    <property type="entry name" value="DELTA-1-PYRROLINE-5-CARBOXYLATE DEHYDROGENASE 1, ISOFORM A-RELATED"/>
    <property type="match status" value="1"/>
</dbReference>
<dbReference type="Gene3D" id="3.40.309.10">
    <property type="entry name" value="Aldehyde Dehydrogenase, Chain A, domain 2"/>
    <property type="match status" value="1"/>
</dbReference>
<comment type="caution">
    <text evidence="9">The sequence shown here is derived from an EMBL/GenBank/DDBJ whole genome shotgun (WGS) entry which is preliminary data.</text>
</comment>
<evidence type="ECO:0000256" key="6">
    <source>
        <dbReference type="PROSITE-ProRule" id="PRU10007"/>
    </source>
</evidence>
<evidence type="ECO:0000256" key="5">
    <source>
        <dbReference type="ARBA" id="ARBA00048142"/>
    </source>
</evidence>